<dbReference type="OrthoDB" id="283575at2759"/>
<gene>
    <name evidence="4" type="ORF">EVEC_LOCUS1154</name>
</gene>
<organism evidence="6">
    <name type="scientific">Enterobius vermicularis</name>
    <name type="common">Human pinworm</name>
    <dbReference type="NCBI Taxonomy" id="51028"/>
    <lineage>
        <taxon>Eukaryota</taxon>
        <taxon>Metazoa</taxon>
        <taxon>Ecdysozoa</taxon>
        <taxon>Nematoda</taxon>
        <taxon>Chromadorea</taxon>
        <taxon>Rhabditida</taxon>
        <taxon>Spirurina</taxon>
        <taxon>Oxyuridomorpha</taxon>
        <taxon>Oxyuroidea</taxon>
        <taxon>Oxyuridae</taxon>
        <taxon>Enterobius</taxon>
    </lineage>
</organism>
<dbReference type="Proteomes" id="UP000274131">
    <property type="component" value="Unassembled WGS sequence"/>
</dbReference>
<dbReference type="SMART" id="SM00181">
    <property type="entry name" value="EGF"/>
    <property type="match status" value="2"/>
</dbReference>
<evidence type="ECO:0000313" key="5">
    <source>
        <dbReference type="Proteomes" id="UP000274131"/>
    </source>
</evidence>
<proteinExistence type="predicted"/>
<evidence type="ECO:0000313" key="6">
    <source>
        <dbReference type="WBParaSite" id="EVEC_0000144601-mRNA-1"/>
    </source>
</evidence>
<feature type="disulfide bond" evidence="1">
    <location>
        <begin position="201"/>
        <end position="211"/>
    </location>
</feature>
<comment type="caution">
    <text evidence="1">Lacks conserved residue(s) required for the propagation of feature annotation.</text>
</comment>
<keyword evidence="2" id="KW-0472">Membrane</keyword>
<dbReference type="AlphaFoldDB" id="A0A158Q9A2"/>
<evidence type="ECO:0000256" key="1">
    <source>
        <dbReference type="PROSITE-ProRule" id="PRU00076"/>
    </source>
</evidence>
<evidence type="ECO:0000259" key="3">
    <source>
        <dbReference type="PROSITE" id="PS50026"/>
    </source>
</evidence>
<name>A0A158Q9A2_ENTVE</name>
<dbReference type="EMBL" id="UXUI01007175">
    <property type="protein sequence ID" value="VDD86011.1"/>
    <property type="molecule type" value="Genomic_DNA"/>
</dbReference>
<dbReference type="SUPFAM" id="SSF57196">
    <property type="entry name" value="EGF/Laminin"/>
    <property type="match status" value="2"/>
</dbReference>
<dbReference type="PROSITE" id="PS01186">
    <property type="entry name" value="EGF_2"/>
    <property type="match status" value="1"/>
</dbReference>
<feature type="disulfide bond" evidence="1">
    <location>
        <begin position="184"/>
        <end position="193"/>
    </location>
</feature>
<feature type="disulfide bond" evidence="1">
    <location>
        <begin position="222"/>
        <end position="231"/>
    </location>
</feature>
<evidence type="ECO:0000256" key="2">
    <source>
        <dbReference type="SAM" id="Phobius"/>
    </source>
</evidence>
<dbReference type="InterPro" id="IPR000742">
    <property type="entry name" value="EGF"/>
</dbReference>
<dbReference type="WBParaSite" id="EVEC_0000144601-mRNA-1">
    <property type="protein sequence ID" value="EVEC_0000144601-mRNA-1"/>
    <property type="gene ID" value="EVEC_0000144601"/>
</dbReference>
<reference evidence="4 5" key="2">
    <citation type="submission" date="2018-10" db="EMBL/GenBank/DDBJ databases">
        <authorList>
            <consortium name="Pathogen Informatics"/>
        </authorList>
    </citation>
    <scope>NUCLEOTIDE SEQUENCE [LARGE SCALE GENOMIC DNA]</scope>
</reference>
<dbReference type="PANTHER" id="PTHR24044:SF420">
    <property type="entry name" value="DELTA AND NOTCH-LIKE EPIDERMAL GROWTH FACTOR-RELATED RECEPTOR ISOFORM X1"/>
    <property type="match status" value="1"/>
</dbReference>
<dbReference type="CDD" id="cd00054">
    <property type="entry name" value="EGF_CA"/>
    <property type="match status" value="1"/>
</dbReference>
<accession>A0A158Q9A2</accession>
<keyword evidence="2" id="KW-1133">Transmembrane helix</keyword>
<keyword evidence="1" id="KW-1015">Disulfide bond</keyword>
<feature type="transmembrane region" description="Helical" evidence="2">
    <location>
        <begin position="356"/>
        <end position="381"/>
    </location>
</feature>
<dbReference type="GO" id="GO:0005112">
    <property type="term" value="F:Notch binding"/>
    <property type="evidence" value="ECO:0007669"/>
    <property type="project" value="TreeGrafter"/>
</dbReference>
<dbReference type="PROSITE" id="PS00022">
    <property type="entry name" value="EGF_1"/>
    <property type="match status" value="2"/>
</dbReference>
<dbReference type="PROSITE" id="PS50026">
    <property type="entry name" value="EGF_3"/>
    <property type="match status" value="2"/>
</dbReference>
<reference evidence="6" key="1">
    <citation type="submission" date="2016-04" db="UniProtKB">
        <authorList>
            <consortium name="WormBaseParasite"/>
        </authorList>
    </citation>
    <scope>IDENTIFICATION</scope>
</reference>
<feature type="domain" description="EGF-like" evidence="3">
    <location>
        <begin position="159"/>
        <end position="194"/>
    </location>
</feature>
<dbReference type="InterPro" id="IPR050906">
    <property type="entry name" value="Notch_signaling"/>
</dbReference>
<evidence type="ECO:0000313" key="4">
    <source>
        <dbReference type="EMBL" id="VDD86011.1"/>
    </source>
</evidence>
<keyword evidence="2" id="KW-0812">Transmembrane</keyword>
<dbReference type="PANTHER" id="PTHR24044">
    <property type="entry name" value="NOTCH LIGAND FAMILY MEMBER"/>
    <property type="match status" value="1"/>
</dbReference>
<keyword evidence="5" id="KW-1185">Reference proteome</keyword>
<protein>
    <submittedName>
        <fullName evidence="6">EGF-like domain-containing protein</fullName>
    </submittedName>
</protein>
<feature type="domain" description="EGF-like" evidence="3">
    <location>
        <begin position="197"/>
        <end position="232"/>
    </location>
</feature>
<keyword evidence="1" id="KW-0245">EGF-like domain</keyword>
<dbReference type="Gene3D" id="2.10.25.10">
    <property type="entry name" value="Laminin"/>
    <property type="match status" value="2"/>
</dbReference>
<dbReference type="STRING" id="51028.A0A158Q9A2"/>
<sequence length="418" mass="46478">MSWVIERSSLPWTGAYHFLERVSGPTVLLTVVDSSSGKKIGECKAEKEGNGWRRFFWTLEENSLLCNVSNTEISKTDLTQIKSPQTFSVRILSENGPRCFRDMIVQNERQKGCPPMLKRNMYQYAALACGCPAASLDEEGIFSSKTSEFLVSRRYAVCLDACSTMLCMNNAECEVVNNQGVCRCQAGTTGKLCEEVSFVVCDPPCANNGTCVFVNGTTVCHCVKGFYGINCNVIDSCQDISVCSSFGPQARCNIDKESYSIISPKPIEASYTCQCLDRNNRMYYFVVLVIYHFPPYSTSHFYGDKTEHPLVTSLEPLTEPASEEEETSEIFSETTTAGQLLTGSKARENMKGSSSWIVAMVAILTLLMLLGAAGLFVLRYVKRSRKLHGKYNPAREENALSSDYSMPMTTVPKEERLI</sequence>